<dbReference type="PANTHER" id="PTHR43664:SF1">
    <property type="entry name" value="BETA-METHYLMALYL-COA DEHYDRATASE"/>
    <property type="match status" value="1"/>
</dbReference>
<evidence type="ECO:0000256" key="1">
    <source>
        <dbReference type="ARBA" id="ARBA00005254"/>
    </source>
</evidence>
<dbReference type="InterPro" id="IPR052342">
    <property type="entry name" value="MCH/BMMD"/>
</dbReference>
<dbReference type="Gene3D" id="3.10.129.10">
    <property type="entry name" value="Hotdog Thioesterase"/>
    <property type="match status" value="1"/>
</dbReference>
<feature type="domain" description="MaoC-like" evidence="2">
    <location>
        <begin position="22"/>
        <end position="117"/>
    </location>
</feature>
<dbReference type="InterPro" id="IPR002539">
    <property type="entry name" value="MaoC-like_dom"/>
</dbReference>
<dbReference type="InterPro" id="IPR029069">
    <property type="entry name" value="HotDog_dom_sf"/>
</dbReference>
<gene>
    <name evidence="3" type="ORF">GCM10022261_09760</name>
</gene>
<proteinExistence type="inferred from homology"/>
<evidence type="ECO:0000313" key="4">
    <source>
        <dbReference type="Proteomes" id="UP001501586"/>
    </source>
</evidence>
<dbReference type="PANTHER" id="PTHR43664">
    <property type="entry name" value="MONOAMINE OXIDASE-RELATED"/>
    <property type="match status" value="1"/>
</dbReference>
<accession>A0ABP8EHL2</accession>
<dbReference type="RefSeq" id="WP_236863505.1">
    <property type="nucleotide sequence ID" value="NZ_BAABAZ010000004.1"/>
</dbReference>
<dbReference type="Proteomes" id="UP001501586">
    <property type="component" value="Unassembled WGS sequence"/>
</dbReference>
<dbReference type="Pfam" id="PF01575">
    <property type="entry name" value="MaoC_dehydratas"/>
    <property type="match status" value="1"/>
</dbReference>
<dbReference type="SUPFAM" id="SSF54637">
    <property type="entry name" value="Thioesterase/thiol ester dehydrase-isomerase"/>
    <property type="match status" value="1"/>
</dbReference>
<sequence length="158" mass="17293">MSSKSPEYFEDLAVGDRFSSIEHQLDTGQIVEFARQFDPQPFHTDPEAAAESFFGGLVASGWHTAAITMKLIVDALPLADGVIGTGGHIERPNPARPGDTLHVECTVQEVRQSRSKPDRGLVKVECRTLNQSDELCMRYVTTLVVTRRPEGGADALQV</sequence>
<comment type="similarity">
    <text evidence="1">Belongs to the enoyl-CoA hydratase/isomerase family.</text>
</comment>
<protein>
    <submittedName>
        <fullName evidence="3">MaoC family dehydratase</fullName>
    </submittedName>
</protein>
<keyword evidence="4" id="KW-1185">Reference proteome</keyword>
<organism evidence="3 4">
    <name type="scientific">Brevibacterium daeguense</name>
    <dbReference type="NCBI Taxonomy" id="909936"/>
    <lineage>
        <taxon>Bacteria</taxon>
        <taxon>Bacillati</taxon>
        <taxon>Actinomycetota</taxon>
        <taxon>Actinomycetes</taxon>
        <taxon>Micrococcales</taxon>
        <taxon>Brevibacteriaceae</taxon>
        <taxon>Brevibacterium</taxon>
    </lineage>
</organism>
<comment type="caution">
    <text evidence="3">The sequence shown here is derived from an EMBL/GenBank/DDBJ whole genome shotgun (WGS) entry which is preliminary data.</text>
</comment>
<reference evidence="4" key="1">
    <citation type="journal article" date="2019" name="Int. J. Syst. Evol. Microbiol.">
        <title>The Global Catalogue of Microorganisms (GCM) 10K type strain sequencing project: providing services to taxonomists for standard genome sequencing and annotation.</title>
        <authorList>
            <consortium name="The Broad Institute Genomics Platform"/>
            <consortium name="The Broad Institute Genome Sequencing Center for Infectious Disease"/>
            <person name="Wu L."/>
            <person name="Ma J."/>
        </authorList>
    </citation>
    <scope>NUCLEOTIDE SEQUENCE [LARGE SCALE GENOMIC DNA]</scope>
    <source>
        <strain evidence="4">JCM 17458</strain>
    </source>
</reference>
<name>A0ABP8EHL2_9MICO</name>
<dbReference type="EMBL" id="BAABAZ010000004">
    <property type="protein sequence ID" value="GAA4283445.1"/>
    <property type="molecule type" value="Genomic_DNA"/>
</dbReference>
<evidence type="ECO:0000259" key="2">
    <source>
        <dbReference type="Pfam" id="PF01575"/>
    </source>
</evidence>
<dbReference type="CDD" id="cd03454">
    <property type="entry name" value="YdeM"/>
    <property type="match status" value="1"/>
</dbReference>
<evidence type="ECO:0000313" key="3">
    <source>
        <dbReference type="EMBL" id="GAA4283445.1"/>
    </source>
</evidence>